<dbReference type="AlphaFoldDB" id="A0A918RUZ6"/>
<keyword evidence="9 11" id="KW-0472">Membrane</keyword>
<dbReference type="InterPro" id="IPR015876">
    <property type="entry name" value="Acyl-CoA_DS"/>
</dbReference>
<keyword evidence="8" id="KW-0443">Lipid metabolism</keyword>
<sequence length="310" mass="35669">MHTYHNPRIDHPGQIADASNGRVVTSFTKSMWALSMLIGTSLGLTAFFSWSGLVLYVVSTWLVLCLGHSLGMHRLFIHRAYRVPRWLSLLLIHLGTVTGIAGPMGMLYTHDLRDWAQRQTHCHAMFAQSGVWYRDLWWQVCCNIQLTTPPCFVPEPAIAQDRAVQWMERTWMLQQLPWAVLFFYFGGWSWVCWGICARVISCIFGHWLIGYFAHNDELSKHMHRSWHVEKAAVQGQNVRWTSLLAMGENWHNNHHAFPYSARMGLESGQWDPGWWILSGLARLGIATQLVLPETATQRSDLTRLSVSERI</sequence>
<comment type="similarity">
    <text evidence="2">Belongs to the fatty acid desaturase type 2 family.</text>
</comment>
<dbReference type="PANTHER" id="PTHR11351">
    <property type="entry name" value="ACYL-COA DESATURASE"/>
    <property type="match status" value="1"/>
</dbReference>
<feature type="transmembrane region" description="Helical" evidence="11">
    <location>
        <begin position="89"/>
        <end position="108"/>
    </location>
</feature>
<keyword evidence="6 11" id="KW-1133">Transmembrane helix</keyword>
<reference evidence="12" key="1">
    <citation type="journal article" date="2014" name="Int. J. Syst. Evol. Microbiol.">
        <title>Complete genome sequence of Corynebacterium casei LMG S-19264T (=DSM 44701T), isolated from a smear-ripened cheese.</title>
        <authorList>
            <consortium name="US DOE Joint Genome Institute (JGI-PGF)"/>
            <person name="Walter F."/>
            <person name="Albersmeier A."/>
            <person name="Kalinowski J."/>
            <person name="Ruckert C."/>
        </authorList>
    </citation>
    <scope>NUCLEOTIDE SEQUENCE</scope>
    <source>
        <strain evidence="12">KCTC 12711</strain>
    </source>
</reference>
<accession>A0A918RUZ6</accession>
<dbReference type="PANTHER" id="PTHR11351:SF31">
    <property type="entry name" value="DESATURASE 1, ISOFORM A-RELATED"/>
    <property type="match status" value="1"/>
</dbReference>
<evidence type="ECO:0000256" key="1">
    <source>
        <dbReference type="ARBA" id="ARBA00004141"/>
    </source>
</evidence>
<evidence type="ECO:0000313" key="12">
    <source>
        <dbReference type="EMBL" id="GHA13661.1"/>
    </source>
</evidence>
<dbReference type="Proteomes" id="UP000614811">
    <property type="component" value="Unassembled WGS sequence"/>
</dbReference>
<comment type="caution">
    <text evidence="12">The sequence shown here is derived from an EMBL/GenBank/DDBJ whole genome shotgun (WGS) entry which is preliminary data.</text>
</comment>
<comment type="subcellular location">
    <subcellularLocation>
        <location evidence="1">Membrane</location>
        <topology evidence="1">Multi-pass membrane protein</topology>
    </subcellularLocation>
</comment>
<keyword evidence="5" id="KW-0276">Fatty acid metabolism</keyword>
<evidence type="ECO:0000256" key="11">
    <source>
        <dbReference type="SAM" id="Phobius"/>
    </source>
</evidence>
<dbReference type="RefSeq" id="WP_189401539.1">
    <property type="nucleotide sequence ID" value="NZ_BMXA01000004.1"/>
</dbReference>
<proteinExistence type="inferred from homology"/>
<keyword evidence="13" id="KW-1185">Reference proteome</keyword>
<dbReference type="EMBL" id="BMXA01000004">
    <property type="protein sequence ID" value="GHA13661.1"/>
    <property type="molecule type" value="Genomic_DNA"/>
</dbReference>
<evidence type="ECO:0000256" key="5">
    <source>
        <dbReference type="ARBA" id="ARBA00022832"/>
    </source>
</evidence>
<protein>
    <submittedName>
        <fullName evidence="12">Delta-9 desaturase</fullName>
    </submittedName>
</protein>
<keyword evidence="7" id="KW-0560">Oxidoreductase</keyword>
<dbReference type="GO" id="GO:0016020">
    <property type="term" value="C:membrane"/>
    <property type="evidence" value="ECO:0007669"/>
    <property type="project" value="UniProtKB-SubCell"/>
</dbReference>
<dbReference type="GO" id="GO:0016717">
    <property type="term" value="F:oxidoreductase activity, acting on paired donors, with oxidation of a pair of donors resulting in the reduction of molecular oxygen to two molecules of water"/>
    <property type="evidence" value="ECO:0007669"/>
    <property type="project" value="InterPro"/>
</dbReference>
<evidence type="ECO:0000256" key="8">
    <source>
        <dbReference type="ARBA" id="ARBA00023098"/>
    </source>
</evidence>
<evidence type="ECO:0000256" key="3">
    <source>
        <dbReference type="ARBA" id="ARBA00022516"/>
    </source>
</evidence>
<evidence type="ECO:0000256" key="2">
    <source>
        <dbReference type="ARBA" id="ARBA00008749"/>
    </source>
</evidence>
<keyword evidence="4 11" id="KW-0812">Transmembrane</keyword>
<name>A0A918RUZ6_9GAMM</name>
<evidence type="ECO:0000256" key="10">
    <source>
        <dbReference type="ARBA" id="ARBA00023160"/>
    </source>
</evidence>
<dbReference type="CDD" id="cd03505">
    <property type="entry name" value="Delta9-FADS-like"/>
    <property type="match status" value="1"/>
</dbReference>
<evidence type="ECO:0000256" key="7">
    <source>
        <dbReference type="ARBA" id="ARBA00023002"/>
    </source>
</evidence>
<feature type="transmembrane region" description="Helical" evidence="11">
    <location>
        <begin position="181"/>
        <end position="214"/>
    </location>
</feature>
<evidence type="ECO:0000256" key="6">
    <source>
        <dbReference type="ARBA" id="ARBA00022989"/>
    </source>
</evidence>
<evidence type="ECO:0000313" key="13">
    <source>
        <dbReference type="Proteomes" id="UP000614811"/>
    </source>
</evidence>
<reference evidence="12" key="2">
    <citation type="submission" date="2020-09" db="EMBL/GenBank/DDBJ databases">
        <authorList>
            <person name="Sun Q."/>
            <person name="Kim S."/>
        </authorList>
    </citation>
    <scope>NUCLEOTIDE SEQUENCE</scope>
    <source>
        <strain evidence="12">KCTC 12711</strain>
    </source>
</reference>
<keyword evidence="3" id="KW-0444">Lipid biosynthesis</keyword>
<gene>
    <name evidence="12" type="primary">desC3</name>
    <name evidence="12" type="ORF">GCM10008090_24240</name>
</gene>
<evidence type="ECO:0000256" key="4">
    <source>
        <dbReference type="ARBA" id="ARBA00022692"/>
    </source>
</evidence>
<evidence type="ECO:0000256" key="9">
    <source>
        <dbReference type="ARBA" id="ARBA00023136"/>
    </source>
</evidence>
<keyword evidence="10" id="KW-0275">Fatty acid biosynthesis</keyword>
<dbReference type="GO" id="GO:0006633">
    <property type="term" value="P:fatty acid biosynthetic process"/>
    <property type="evidence" value="ECO:0007669"/>
    <property type="project" value="UniProtKB-KW"/>
</dbReference>
<organism evidence="12 13">
    <name type="scientific">Arenicella chitinivorans</name>
    <dbReference type="NCBI Taxonomy" id="1329800"/>
    <lineage>
        <taxon>Bacteria</taxon>
        <taxon>Pseudomonadati</taxon>
        <taxon>Pseudomonadota</taxon>
        <taxon>Gammaproteobacteria</taxon>
        <taxon>Arenicellales</taxon>
        <taxon>Arenicellaceae</taxon>
        <taxon>Arenicella</taxon>
    </lineage>
</organism>